<dbReference type="EMBL" id="JAMPLM010000045">
    <property type="protein sequence ID" value="MEP1061834.1"/>
    <property type="molecule type" value="Genomic_DNA"/>
</dbReference>
<sequence length="749" mass="83831">MNLALPTQFQSQFVQEPDAFLKLFPNRVDFIYAEHPDPGDRPDWKTEGRHPLSDRLLQEGDRLYGVRFGKQTDYLMLDIDRGSLYHPHSDRLAIPRLLAALEPLGLVEAVVVTSSYSGGIHLYLPFQKAQETWAIAHVVSTLLANAGFKLKPGQLELFPNPKPFSKAPSLYAAHRLPLQAGSYLLNSDFQPIYGEQTTFVQCWQFAQQRNEIDQRTRKRVLQQAKRKRYKLSGKAEKFFNDLNTEVEAGWSGASQTNPLLGRIAMREYIFGHVQRGSEPLTGEALVDAICEVARALPGFDTYCSHRLDLEKRAMSYARSIQASHYYPFGSKQQVKTALLPESLEPPKSNWNQSQSQAARDRINNAIADLQQRHALPATITARRHAIRAYGIGNQTLDKYKELWHPNYLKPIQGGEYHPVDADSINPESQKPIQGGEYHPVDTNKLVPHPAAPLGQAERQKEVRGFGGFSTGIAVAADRRKSDRAAQHLAKMQMWSVSGDPILVAEAQQFFTAQVLQESVSLVSTDVVATEPTEICPSEGVVMPGGFGRAQPQRRVGKTALQEVRQLSVVPQQPVREPDVTLAMQAEVAAFFAQYQQEHPEETALAWSAGVYNPLAKVDLLAVGARFLKPEEEDWLALARLVGWLLVEDELDAIYFTAPPPDFALEQADWYVRPDLTTFLESPVLLRAVVQQYPMTEASLRAAINQKVTALGWQPGQLEQFIQELFEKPGTALGAGDWSLLLFELQLQKS</sequence>
<name>A0ABV0KRH2_9CYAN</name>
<keyword evidence="2" id="KW-1185">Reference proteome</keyword>
<organism evidence="1 2">
    <name type="scientific">Stenomitos frigidus AS-A4</name>
    <dbReference type="NCBI Taxonomy" id="2933935"/>
    <lineage>
        <taxon>Bacteria</taxon>
        <taxon>Bacillati</taxon>
        <taxon>Cyanobacteriota</taxon>
        <taxon>Cyanophyceae</taxon>
        <taxon>Leptolyngbyales</taxon>
        <taxon>Leptolyngbyaceae</taxon>
        <taxon>Stenomitos</taxon>
    </lineage>
</organism>
<evidence type="ECO:0000313" key="1">
    <source>
        <dbReference type="EMBL" id="MEP1061834.1"/>
    </source>
</evidence>
<evidence type="ECO:0008006" key="3">
    <source>
        <dbReference type="Google" id="ProtNLM"/>
    </source>
</evidence>
<reference evidence="1 2" key="1">
    <citation type="submission" date="2022-04" db="EMBL/GenBank/DDBJ databases">
        <title>Positive selection, recombination, and allopatry shape intraspecific diversity of widespread and dominant cyanobacteria.</title>
        <authorList>
            <person name="Wei J."/>
            <person name="Shu W."/>
            <person name="Hu C."/>
        </authorList>
    </citation>
    <scope>NUCLEOTIDE SEQUENCE [LARGE SCALE GENOMIC DNA]</scope>
    <source>
        <strain evidence="1 2">AS-A4</strain>
    </source>
</reference>
<comment type="caution">
    <text evidence="1">The sequence shown here is derived from an EMBL/GenBank/DDBJ whole genome shotgun (WGS) entry which is preliminary data.</text>
</comment>
<protein>
    <recommendedName>
        <fullName evidence="3">Primase C-terminal 1 domain-containing protein</fullName>
    </recommendedName>
</protein>
<accession>A0ABV0KRH2</accession>
<evidence type="ECO:0000313" key="2">
    <source>
        <dbReference type="Proteomes" id="UP001476950"/>
    </source>
</evidence>
<gene>
    <name evidence="1" type="ORF">NDI38_26025</name>
</gene>
<dbReference type="RefSeq" id="WP_190448573.1">
    <property type="nucleotide sequence ID" value="NZ_JAMPLM010000045.1"/>
</dbReference>
<proteinExistence type="predicted"/>
<dbReference type="Proteomes" id="UP001476950">
    <property type="component" value="Unassembled WGS sequence"/>
</dbReference>
<dbReference type="CDD" id="cd00525">
    <property type="entry name" value="AE_Prim_S_like"/>
    <property type="match status" value="1"/>
</dbReference>